<reference evidence="1" key="1">
    <citation type="journal article" date="2012" name="PLoS Genet.">
        <title>Comparative analysis of the genomes of two field isolates of the rice blast fungus Magnaporthe oryzae.</title>
        <authorList>
            <person name="Xue M."/>
            <person name="Yang J."/>
            <person name="Li Z."/>
            <person name="Hu S."/>
            <person name="Yao N."/>
            <person name="Dean R.A."/>
            <person name="Zhao W."/>
            <person name="Shen M."/>
            <person name="Zhang H."/>
            <person name="Li C."/>
            <person name="Liu L."/>
            <person name="Cao L."/>
            <person name="Xu X."/>
            <person name="Xing Y."/>
            <person name="Hsiang T."/>
            <person name="Zhang Z."/>
            <person name="Xu J.R."/>
            <person name="Peng Y.L."/>
        </authorList>
    </citation>
    <scope>NUCLEOTIDE SEQUENCE</scope>
    <source>
        <strain evidence="1">Y34</strain>
    </source>
</reference>
<sequence length="115" mass="12886">MPGMKCVPAGFPRNPAGHQDWPFGTLACEHYNLWYNPLCKSRHYVRIGSGNIWRAKRGLMIVGRIRALGSGFATRYSRTVVGEASWDGQNGVRKRQGKGWTANRNGHIADLFNGR</sequence>
<dbReference type="Proteomes" id="UP000011086">
    <property type="component" value="Unassembled WGS sequence"/>
</dbReference>
<proteinExistence type="predicted"/>
<protein>
    <submittedName>
        <fullName evidence="1">Uncharacterized protein</fullName>
    </submittedName>
</protein>
<gene>
    <name evidence="1" type="ORF">OOU_Y34scaffold00962g1</name>
</gene>
<name>A0AA97PG64_PYRO3</name>
<organism evidence="1">
    <name type="scientific">Pyricularia oryzae (strain Y34)</name>
    <name type="common">Rice blast fungus</name>
    <name type="synonym">Magnaporthe oryzae</name>
    <dbReference type="NCBI Taxonomy" id="1143189"/>
    <lineage>
        <taxon>Eukaryota</taxon>
        <taxon>Fungi</taxon>
        <taxon>Dikarya</taxon>
        <taxon>Ascomycota</taxon>
        <taxon>Pezizomycotina</taxon>
        <taxon>Sordariomycetes</taxon>
        <taxon>Sordariomycetidae</taxon>
        <taxon>Magnaporthales</taxon>
        <taxon>Pyriculariaceae</taxon>
        <taxon>Pyricularia</taxon>
    </lineage>
</organism>
<dbReference type="EMBL" id="JH793884">
    <property type="protein sequence ID" value="ELQ33377.1"/>
    <property type="molecule type" value="Genomic_DNA"/>
</dbReference>
<evidence type="ECO:0000313" key="1">
    <source>
        <dbReference type="EMBL" id="ELQ33377.1"/>
    </source>
</evidence>
<accession>A0AA97PG64</accession>
<dbReference type="AlphaFoldDB" id="A0AA97PG64"/>